<evidence type="ECO:0000313" key="1">
    <source>
        <dbReference type="EMBL" id="PAY23999.1"/>
    </source>
</evidence>
<gene>
    <name evidence="1" type="ORF">CEY15_05445</name>
</gene>
<organism evidence="1 2">
    <name type="scientific">Dietzia natronolimnaea</name>
    <dbReference type="NCBI Taxonomy" id="161920"/>
    <lineage>
        <taxon>Bacteria</taxon>
        <taxon>Bacillati</taxon>
        <taxon>Actinomycetota</taxon>
        <taxon>Actinomycetes</taxon>
        <taxon>Mycobacteriales</taxon>
        <taxon>Dietziaceae</taxon>
        <taxon>Dietzia</taxon>
    </lineage>
</organism>
<name>A0A2A2WRY8_9ACTN</name>
<accession>A0A2A2WRY8</accession>
<dbReference type="RefSeq" id="WP_095717618.1">
    <property type="nucleotide sequence ID" value="NZ_NTGA01000011.1"/>
</dbReference>
<dbReference type="InterPro" id="IPR032710">
    <property type="entry name" value="NTF2-like_dom_sf"/>
</dbReference>
<protein>
    <recommendedName>
        <fullName evidence="3">Nuclear transport factor 2 family protein</fullName>
    </recommendedName>
</protein>
<keyword evidence="2" id="KW-1185">Reference proteome</keyword>
<dbReference type="CDD" id="cd00531">
    <property type="entry name" value="NTF2_like"/>
    <property type="match status" value="1"/>
</dbReference>
<comment type="caution">
    <text evidence="1">The sequence shown here is derived from an EMBL/GenBank/DDBJ whole genome shotgun (WGS) entry which is preliminary data.</text>
</comment>
<evidence type="ECO:0008006" key="3">
    <source>
        <dbReference type="Google" id="ProtNLM"/>
    </source>
</evidence>
<proteinExistence type="predicted"/>
<dbReference type="EMBL" id="NTGA01000011">
    <property type="protein sequence ID" value="PAY23999.1"/>
    <property type="molecule type" value="Genomic_DNA"/>
</dbReference>
<dbReference type="AlphaFoldDB" id="A0A2A2WRY8"/>
<dbReference type="Proteomes" id="UP000218810">
    <property type="component" value="Unassembled WGS sequence"/>
</dbReference>
<dbReference type="SUPFAM" id="SSF54427">
    <property type="entry name" value="NTF2-like"/>
    <property type="match status" value="1"/>
</dbReference>
<evidence type="ECO:0000313" key="2">
    <source>
        <dbReference type="Proteomes" id="UP000218810"/>
    </source>
</evidence>
<reference evidence="2" key="1">
    <citation type="submission" date="2017-09" db="EMBL/GenBank/DDBJ databases">
        <authorList>
            <person name="Zhang Y."/>
            <person name="Huang X."/>
            <person name="Liu J."/>
            <person name="Lu L."/>
            <person name="Peng K."/>
        </authorList>
    </citation>
    <scope>NUCLEOTIDE SEQUENCE [LARGE SCALE GENOMIC DNA]</scope>
    <source>
        <strain evidence="2">S-XJ-1</strain>
    </source>
</reference>
<dbReference type="OrthoDB" id="4774268at2"/>
<dbReference type="Gene3D" id="3.10.450.50">
    <property type="match status" value="1"/>
</dbReference>
<sequence>MTRYDRAEIAEFVQRWIEANAECERNKDWTPLADFYAEDATYGWNYGTKDDFMAVGRDEIRDIALGQEMAGLDGWEYPYIRTIIDPETGDVLCLWKQIARDTVDPKTGKPYEVHGLGGSWFLYNGDQQWKWHRDFFDFGNVVDLFMRMYEADALTDSMKARFEAAGDKPAGWYRIEDSPAPLWPVSAPDEV</sequence>